<feature type="domain" description="AMP-dependent synthetase/ligase" evidence="3">
    <location>
        <begin position="21"/>
        <end position="374"/>
    </location>
</feature>
<feature type="domain" description="AMP-binding enzyme C-terminal" evidence="5">
    <location>
        <begin position="436"/>
        <end position="511"/>
    </location>
</feature>
<dbReference type="CDD" id="cd05930">
    <property type="entry name" value="A_NRPS"/>
    <property type="match status" value="1"/>
</dbReference>
<sequence length="1037" mass="108695">MLDTSTPATSLPLPSLATALAERIARNPDLTAVEDGSESLTYGELGVLAGRVAAALTACGIAAGDAVGMLGVRSWQATVTAAGILGAGAVCVPVDADYPSARASEMLDDAGVRLAVTLPGHAPLPPEAGGRFVEWYRYEELVRSGTAGPFPALPGSGRRSGEAAYVLYTSGTTGRPKPVLFPHRAVARLAMGPAPWAAGAGPGAKVLQTFGLSFDGSLFETWTTLVNGGCLVVADRRTLLDTEALYGTVRQKSITHAFLTTSLFHHTARSRPDAFAPLEMLLMGGEAMDPALTRAVCDAGRPRHLINGYGPTEGGIMATAHDVPRPPADAAQVPIGRPVAGSTVLLLRPDGTPADPGDEGEIHIGGPGVALGYLNRPEETAAAFVAHGSGGSAELPGQLYRTGDRARWAGDGLLEFLGRTDRQVKVRGFRVELDAVEAQLRSLPGVAEAAVVVRTNDAIGKGLSAFVTPARGDRPPEPGSLRAEAGTRLPAHAVPAPITVLDRLPLTRNGKIDYTALARSAEEGVEAPEQANADAQDPLAGIWADVLGTPVTGATDFFAAGGNSLLAAQAVTRTLTAHALPASRFDPLLRQLLTAPTLTAYRAAVHAAPAAPAAAALAHFEEDAQLVLPPRSPDSQRARPTLPLGTRGGEVLLTGATGFLGAFLLDRLVRTTNVTVHCLVRASDEDKALRRIEDAARRYLLPQPPADRLRAVPADLSQPDLGLPPGVAEHLANSVDLVLHNAAHVNFLYPYAQLRNTNVRAVRALVDLAAARRVPLHYVSTTAVFAGSGVGGVPEVDESTPLSHPELLSMGYPESKWVAERMLAQAAAQGLPVTIHRPYEITGDSRTGAWNTTTAICAVVDAVARLGAVPEVPLPLDLVPVDHVASAITRIAMQLPHLGGAVHLTNPRPAMLADMAERMRAAGHTVRTVPYGEWVDMLGEHVRDHPAAPIAPFLPLFVTPARGADFSVKEMYFDSVFPEIHRTRTDEIWPDWARSCPPVDAALLDLYLACLRGDGLLQSVAVSAKGPDAEAAPASGP</sequence>
<dbReference type="InterPro" id="IPR036736">
    <property type="entry name" value="ACP-like_sf"/>
</dbReference>
<evidence type="ECO:0000313" key="7">
    <source>
        <dbReference type="Proteomes" id="UP000175829"/>
    </source>
</evidence>
<dbReference type="PATRIC" id="fig|943816.4.peg.2604"/>
<dbReference type="NCBIfam" id="TIGR01733">
    <property type="entry name" value="AA-adenyl-dom"/>
    <property type="match status" value="1"/>
</dbReference>
<dbReference type="Proteomes" id="UP000175829">
    <property type="component" value="Unassembled WGS sequence"/>
</dbReference>
<dbReference type="InterPro" id="IPR036291">
    <property type="entry name" value="NAD(P)-bd_dom_sf"/>
</dbReference>
<gene>
    <name evidence="6" type="ORF">AN217_15725</name>
</gene>
<dbReference type="SUPFAM" id="SSF47336">
    <property type="entry name" value="ACP-like"/>
    <property type="match status" value="1"/>
</dbReference>
<comment type="caution">
    <text evidence="6">The sequence shown here is derived from an EMBL/GenBank/DDBJ whole genome shotgun (WGS) entry which is preliminary data.</text>
</comment>
<proteinExistence type="predicted"/>
<dbReference type="Pfam" id="PF00501">
    <property type="entry name" value="AMP-binding"/>
    <property type="match status" value="1"/>
</dbReference>
<dbReference type="InterPro" id="IPR010080">
    <property type="entry name" value="Thioester_reductase-like_dom"/>
</dbReference>
<dbReference type="InterPro" id="IPR000873">
    <property type="entry name" value="AMP-dep_synth/lig_dom"/>
</dbReference>
<dbReference type="PROSITE" id="PS00455">
    <property type="entry name" value="AMP_BINDING"/>
    <property type="match status" value="1"/>
</dbReference>
<evidence type="ECO:0008006" key="8">
    <source>
        <dbReference type="Google" id="ProtNLM"/>
    </source>
</evidence>
<dbReference type="Gene3D" id="3.30.300.30">
    <property type="match status" value="1"/>
</dbReference>
<reference evidence="6 7" key="1">
    <citation type="journal article" date="2016" name="Front. Microbiol.">
        <title>Comparative Genomics Analysis of Streptomyces Species Reveals Their Adaptation to the Marine Environment and Their Diversity at the Genomic Level.</title>
        <authorList>
            <person name="Tian X."/>
            <person name="Zhang Z."/>
            <person name="Yang T."/>
            <person name="Chen M."/>
            <person name="Li J."/>
            <person name="Chen F."/>
            <person name="Yang J."/>
            <person name="Li W."/>
            <person name="Zhang B."/>
            <person name="Zhang Z."/>
            <person name="Wu J."/>
            <person name="Zhang C."/>
            <person name="Long L."/>
            <person name="Xiao J."/>
        </authorList>
    </citation>
    <scope>NUCLEOTIDE SEQUENCE [LARGE SCALE GENOMIC DNA]</scope>
    <source>
        <strain evidence="6 7">SCSIO M10379</strain>
    </source>
</reference>
<dbReference type="InterPro" id="IPR013120">
    <property type="entry name" value="FAR_NAD-bd"/>
</dbReference>
<dbReference type="Pfam" id="PF13193">
    <property type="entry name" value="AMP-binding_C"/>
    <property type="match status" value="1"/>
</dbReference>
<accession>A0A1E7K519</accession>
<evidence type="ECO:0000259" key="4">
    <source>
        <dbReference type="Pfam" id="PF07993"/>
    </source>
</evidence>
<keyword evidence="2" id="KW-0597">Phosphoprotein</keyword>
<dbReference type="CDD" id="cd05235">
    <property type="entry name" value="SDR_e1"/>
    <property type="match status" value="1"/>
</dbReference>
<dbReference type="Gene3D" id="2.30.38.10">
    <property type="entry name" value="Luciferase, Domain 3"/>
    <property type="match status" value="1"/>
</dbReference>
<dbReference type="RefSeq" id="WP_069991978.1">
    <property type="nucleotide sequence ID" value="NZ_LJGV01000022.1"/>
</dbReference>
<feature type="domain" description="Thioester reductase (TE)" evidence="4">
    <location>
        <begin position="653"/>
        <end position="888"/>
    </location>
</feature>
<dbReference type="InterPro" id="IPR010071">
    <property type="entry name" value="AA_adenyl_dom"/>
</dbReference>
<name>A0A1E7K519_9ACTN</name>
<dbReference type="Gene3D" id="1.10.1200.10">
    <property type="entry name" value="ACP-like"/>
    <property type="match status" value="1"/>
</dbReference>
<keyword evidence="1" id="KW-0596">Phosphopantetheine</keyword>
<dbReference type="AlphaFoldDB" id="A0A1E7K519"/>
<evidence type="ECO:0000256" key="1">
    <source>
        <dbReference type="ARBA" id="ARBA00022450"/>
    </source>
</evidence>
<dbReference type="SUPFAM" id="SSF51735">
    <property type="entry name" value="NAD(P)-binding Rossmann-fold domains"/>
    <property type="match status" value="1"/>
</dbReference>
<evidence type="ECO:0000259" key="5">
    <source>
        <dbReference type="Pfam" id="PF13193"/>
    </source>
</evidence>
<evidence type="ECO:0000256" key="2">
    <source>
        <dbReference type="ARBA" id="ARBA00022553"/>
    </source>
</evidence>
<dbReference type="Gene3D" id="3.40.50.720">
    <property type="entry name" value="NAD(P)-binding Rossmann-like Domain"/>
    <property type="match status" value="1"/>
</dbReference>
<dbReference type="EMBL" id="LJGV01000022">
    <property type="protein sequence ID" value="OEU99020.1"/>
    <property type="molecule type" value="Genomic_DNA"/>
</dbReference>
<dbReference type="PANTHER" id="PTHR44845:SF6">
    <property type="entry name" value="BETA-ALANINE-ACTIVATING ENZYME"/>
    <property type="match status" value="1"/>
</dbReference>
<dbReference type="InterPro" id="IPR020845">
    <property type="entry name" value="AMP-binding_CS"/>
</dbReference>
<dbReference type="NCBIfam" id="TIGR01746">
    <property type="entry name" value="Thioester-redct"/>
    <property type="match status" value="1"/>
</dbReference>
<dbReference type="PANTHER" id="PTHR44845">
    <property type="entry name" value="CARRIER DOMAIN-CONTAINING PROTEIN"/>
    <property type="match status" value="1"/>
</dbReference>
<dbReference type="SUPFAM" id="SSF56801">
    <property type="entry name" value="Acetyl-CoA synthetase-like"/>
    <property type="match status" value="1"/>
</dbReference>
<dbReference type="InterPro" id="IPR025110">
    <property type="entry name" value="AMP-bd_C"/>
</dbReference>
<dbReference type="InterPro" id="IPR045851">
    <property type="entry name" value="AMP-bd_C_sf"/>
</dbReference>
<dbReference type="Pfam" id="PF07993">
    <property type="entry name" value="NAD_binding_4"/>
    <property type="match status" value="1"/>
</dbReference>
<evidence type="ECO:0000259" key="3">
    <source>
        <dbReference type="Pfam" id="PF00501"/>
    </source>
</evidence>
<organism evidence="6 7">
    <name type="scientific">Streptomyces qinglanensis</name>
    <dbReference type="NCBI Taxonomy" id="943816"/>
    <lineage>
        <taxon>Bacteria</taxon>
        <taxon>Bacillati</taxon>
        <taxon>Actinomycetota</taxon>
        <taxon>Actinomycetes</taxon>
        <taxon>Kitasatosporales</taxon>
        <taxon>Streptomycetaceae</taxon>
        <taxon>Streptomyces</taxon>
    </lineage>
</organism>
<evidence type="ECO:0000313" key="6">
    <source>
        <dbReference type="EMBL" id="OEU99020.1"/>
    </source>
</evidence>
<dbReference type="Gene3D" id="3.40.50.980">
    <property type="match status" value="2"/>
</dbReference>
<protein>
    <recommendedName>
        <fullName evidence="8">Amino acid adenylation domain-containing protein/thioester reductase domain-containing protein</fullName>
    </recommendedName>
</protein>